<protein>
    <submittedName>
        <fullName evidence="6">BlaI/MecI/CopY family transcriptional regulator</fullName>
    </submittedName>
</protein>
<keyword evidence="4" id="KW-0804">Transcription</keyword>
<dbReference type="Gene3D" id="6.10.140.850">
    <property type="match status" value="1"/>
</dbReference>
<gene>
    <name evidence="6" type="ORF">GCM10025782_06780</name>
</gene>
<evidence type="ECO:0000313" key="7">
    <source>
        <dbReference type="Proteomes" id="UP001500556"/>
    </source>
</evidence>
<evidence type="ECO:0000256" key="3">
    <source>
        <dbReference type="ARBA" id="ARBA00023125"/>
    </source>
</evidence>
<proteinExistence type="inferred from homology"/>
<comment type="similarity">
    <text evidence="1">Belongs to the BlaI transcriptional regulatory family.</text>
</comment>
<dbReference type="Proteomes" id="UP001500556">
    <property type="component" value="Unassembled WGS sequence"/>
</dbReference>
<accession>A0ABP8XSV1</accession>
<feature type="compositionally biased region" description="Gly residues" evidence="5">
    <location>
        <begin position="135"/>
        <end position="149"/>
    </location>
</feature>
<dbReference type="Gene3D" id="1.10.10.10">
    <property type="entry name" value="Winged helix-like DNA-binding domain superfamily/Winged helix DNA-binding domain"/>
    <property type="match status" value="1"/>
</dbReference>
<dbReference type="Pfam" id="PF03965">
    <property type="entry name" value="Penicillinase_R"/>
    <property type="match status" value="1"/>
</dbReference>
<evidence type="ECO:0000256" key="1">
    <source>
        <dbReference type="ARBA" id="ARBA00011046"/>
    </source>
</evidence>
<dbReference type="SUPFAM" id="SSF46785">
    <property type="entry name" value="Winged helix' DNA-binding domain"/>
    <property type="match status" value="1"/>
</dbReference>
<reference evidence="7" key="1">
    <citation type="journal article" date="2019" name="Int. J. Syst. Evol. Microbiol.">
        <title>The Global Catalogue of Microorganisms (GCM) 10K type strain sequencing project: providing services to taxonomists for standard genome sequencing and annotation.</title>
        <authorList>
            <consortium name="The Broad Institute Genomics Platform"/>
            <consortium name="The Broad Institute Genome Sequencing Center for Infectious Disease"/>
            <person name="Wu L."/>
            <person name="Ma J."/>
        </authorList>
    </citation>
    <scope>NUCLEOTIDE SEQUENCE [LARGE SCALE GENOMIC DNA]</scope>
    <source>
        <strain evidence="7">JCM 18961</strain>
    </source>
</reference>
<dbReference type="InterPro" id="IPR036388">
    <property type="entry name" value="WH-like_DNA-bd_sf"/>
</dbReference>
<keyword evidence="3" id="KW-0238">DNA-binding</keyword>
<evidence type="ECO:0000313" key="6">
    <source>
        <dbReference type="EMBL" id="GAA4713233.1"/>
    </source>
</evidence>
<organism evidence="6 7">
    <name type="scientific">Pedococcus ginsenosidimutans</name>
    <dbReference type="NCBI Taxonomy" id="490570"/>
    <lineage>
        <taxon>Bacteria</taxon>
        <taxon>Bacillati</taxon>
        <taxon>Actinomycetota</taxon>
        <taxon>Actinomycetes</taxon>
        <taxon>Micrococcales</taxon>
        <taxon>Intrasporangiaceae</taxon>
        <taxon>Pedococcus</taxon>
    </lineage>
</organism>
<sequence>MTMPHKAINKLGELERAVMDTVWQAQAEGRSPVSVRTVHDELSRSRDLAYTTVMTVMGRLADGGLLTQERSGRAYLYAAADSREELTATTMREQLSGMATADRRTAMLHFLGDATVEEIADLKAALAEVEQRHAAGGGGSGTAPGGLGGATHPRREGPKP</sequence>
<dbReference type="RefSeq" id="WP_345501181.1">
    <property type="nucleotide sequence ID" value="NZ_BAABLO010000001.1"/>
</dbReference>
<comment type="caution">
    <text evidence="6">The sequence shown here is derived from an EMBL/GenBank/DDBJ whole genome shotgun (WGS) entry which is preliminary data.</text>
</comment>
<evidence type="ECO:0000256" key="4">
    <source>
        <dbReference type="ARBA" id="ARBA00023163"/>
    </source>
</evidence>
<keyword evidence="7" id="KW-1185">Reference proteome</keyword>
<dbReference type="EMBL" id="BAABLO010000001">
    <property type="protein sequence ID" value="GAA4713233.1"/>
    <property type="molecule type" value="Genomic_DNA"/>
</dbReference>
<dbReference type="InterPro" id="IPR036390">
    <property type="entry name" value="WH_DNA-bd_sf"/>
</dbReference>
<name>A0ABP8XSV1_9MICO</name>
<evidence type="ECO:0000256" key="5">
    <source>
        <dbReference type="SAM" id="MobiDB-lite"/>
    </source>
</evidence>
<evidence type="ECO:0000256" key="2">
    <source>
        <dbReference type="ARBA" id="ARBA00023015"/>
    </source>
</evidence>
<dbReference type="InterPro" id="IPR005650">
    <property type="entry name" value="BlaI_family"/>
</dbReference>
<keyword evidence="2" id="KW-0805">Transcription regulation</keyword>
<feature type="region of interest" description="Disordered" evidence="5">
    <location>
        <begin position="131"/>
        <end position="160"/>
    </location>
</feature>